<keyword evidence="5 9" id="KW-1133">Transmembrane helix</keyword>
<feature type="transmembrane region" description="Helical" evidence="9">
    <location>
        <begin position="188"/>
        <end position="210"/>
    </location>
</feature>
<evidence type="ECO:0000256" key="3">
    <source>
        <dbReference type="ARBA" id="ARBA00022475"/>
    </source>
</evidence>
<comment type="subcellular location">
    <subcellularLocation>
        <location evidence="1">Cell membrane</location>
        <topology evidence="1">Multi-pass membrane protein</topology>
    </subcellularLocation>
</comment>
<sequence length="342" mass="39189">MLTQTTQMMGNSSSISEDEESIPRDEQTACVDAIDKSLILHYSLIPSIILILILSFLERQKKRTRINDQSNPLHGLFGFVVPLDLIGAFNNRWTYGFAFGSIANTIIVLFDEGFLPAGVPGWAKGFVILAGALEVGLCYFPIFACLTTANKIVGPIIGFLYTLFWLSVTVADIVICPHETAKRQYEKIISHWPSILCFLFLLYRFVYTFICRNKPGEGGYKDQNLILQAHQAEHVRRLLRKPVEKHKSWFERNIYTWDPCFKFPNRIIGTTVLALFCLYILITQEFNGLKMIIQMLKSIHTETFRQFIQDFANAIHGVWYFATILSSLTTVSYIFHILACYR</sequence>
<dbReference type="GO" id="GO:0034632">
    <property type="term" value="F:retinol transmembrane transporter activity"/>
    <property type="evidence" value="ECO:0007669"/>
    <property type="project" value="InterPro"/>
</dbReference>
<evidence type="ECO:0000256" key="2">
    <source>
        <dbReference type="ARBA" id="ARBA00022448"/>
    </source>
</evidence>
<evidence type="ECO:0000256" key="5">
    <source>
        <dbReference type="ARBA" id="ARBA00022989"/>
    </source>
</evidence>
<dbReference type="PANTHER" id="PTHR21444:SF17">
    <property type="entry name" value="STIMULATED BY RETINOIC ACID GENE 6 PROTEIN-LIKE"/>
    <property type="match status" value="1"/>
</dbReference>
<evidence type="ECO:0000313" key="11">
    <source>
        <dbReference type="Proteomes" id="UP001295444"/>
    </source>
</evidence>
<feature type="transmembrane region" description="Helical" evidence="9">
    <location>
        <begin position="318"/>
        <end position="339"/>
    </location>
</feature>
<proteinExistence type="predicted"/>
<feature type="transmembrane region" description="Helical" evidence="9">
    <location>
        <begin position="39"/>
        <end position="57"/>
    </location>
</feature>
<evidence type="ECO:0000256" key="1">
    <source>
        <dbReference type="ARBA" id="ARBA00004651"/>
    </source>
</evidence>
<evidence type="ECO:0000256" key="4">
    <source>
        <dbReference type="ARBA" id="ARBA00022692"/>
    </source>
</evidence>
<keyword evidence="11" id="KW-1185">Reference proteome</keyword>
<dbReference type="AlphaFoldDB" id="A0AAD1W690"/>
<dbReference type="Pfam" id="PF14752">
    <property type="entry name" value="RBP_receptor"/>
    <property type="match status" value="1"/>
</dbReference>
<evidence type="ECO:0000313" key="10">
    <source>
        <dbReference type="EMBL" id="CAH2293678.1"/>
    </source>
</evidence>
<protein>
    <recommendedName>
        <fullName evidence="12">Stimulated by retinoic acid gene 6 protein-like</fullName>
    </recommendedName>
</protein>
<feature type="compositionally biased region" description="Polar residues" evidence="8">
    <location>
        <begin position="1"/>
        <end position="11"/>
    </location>
</feature>
<organism evidence="10 11">
    <name type="scientific">Pelobates cultripes</name>
    <name type="common">Western spadefoot toad</name>
    <dbReference type="NCBI Taxonomy" id="61616"/>
    <lineage>
        <taxon>Eukaryota</taxon>
        <taxon>Metazoa</taxon>
        <taxon>Chordata</taxon>
        <taxon>Craniata</taxon>
        <taxon>Vertebrata</taxon>
        <taxon>Euteleostomi</taxon>
        <taxon>Amphibia</taxon>
        <taxon>Batrachia</taxon>
        <taxon>Anura</taxon>
        <taxon>Pelobatoidea</taxon>
        <taxon>Pelobatidae</taxon>
        <taxon>Pelobates</taxon>
    </lineage>
</organism>
<gene>
    <name evidence="10" type="ORF">PECUL_23A039056</name>
</gene>
<dbReference type="InterPro" id="IPR026612">
    <property type="entry name" value="STRA6-like"/>
</dbReference>
<dbReference type="EMBL" id="OW240916">
    <property type="protein sequence ID" value="CAH2293678.1"/>
    <property type="molecule type" value="Genomic_DNA"/>
</dbReference>
<accession>A0AAD1W690</accession>
<dbReference type="GO" id="GO:0071939">
    <property type="term" value="P:vitamin A import into cell"/>
    <property type="evidence" value="ECO:0007669"/>
    <property type="project" value="TreeGrafter"/>
</dbReference>
<dbReference type="GO" id="GO:0005886">
    <property type="term" value="C:plasma membrane"/>
    <property type="evidence" value="ECO:0007669"/>
    <property type="project" value="UniProtKB-SubCell"/>
</dbReference>
<feature type="transmembrane region" description="Helical" evidence="9">
    <location>
        <begin position="126"/>
        <end position="144"/>
    </location>
</feature>
<feature type="transmembrane region" description="Helical" evidence="9">
    <location>
        <begin position="95"/>
        <end position="114"/>
    </location>
</feature>
<name>A0AAD1W690_PELCU</name>
<evidence type="ECO:0000256" key="6">
    <source>
        <dbReference type="ARBA" id="ARBA00023136"/>
    </source>
</evidence>
<dbReference type="Proteomes" id="UP001295444">
    <property type="component" value="Chromosome 05"/>
</dbReference>
<feature type="region of interest" description="Disordered" evidence="8">
    <location>
        <begin position="1"/>
        <end position="22"/>
    </location>
</feature>
<evidence type="ECO:0000256" key="8">
    <source>
        <dbReference type="SAM" id="MobiDB-lite"/>
    </source>
</evidence>
<feature type="transmembrane region" description="Helical" evidence="9">
    <location>
        <begin position="263"/>
        <end position="282"/>
    </location>
</feature>
<keyword evidence="3" id="KW-1003">Cell membrane</keyword>
<keyword evidence="2" id="KW-0813">Transport</keyword>
<evidence type="ECO:0008006" key="12">
    <source>
        <dbReference type="Google" id="ProtNLM"/>
    </source>
</evidence>
<keyword evidence="6 9" id="KW-0472">Membrane</keyword>
<keyword evidence="4 9" id="KW-0812">Transmembrane</keyword>
<feature type="transmembrane region" description="Helical" evidence="9">
    <location>
        <begin position="156"/>
        <end position="176"/>
    </location>
</feature>
<evidence type="ECO:0000256" key="9">
    <source>
        <dbReference type="SAM" id="Phobius"/>
    </source>
</evidence>
<dbReference type="GO" id="GO:0038023">
    <property type="term" value="F:signaling receptor activity"/>
    <property type="evidence" value="ECO:0007669"/>
    <property type="project" value="InterPro"/>
</dbReference>
<reference evidence="10" key="1">
    <citation type="submission" date="2022-03" db="EMBL/GenBank/DDBJ databases">
        <authorList>
            <person name="Alioto T."/>
            <person name="Alioto T."/>
            <person name="Gomez Garrido J."/>
        </authorList>
    </citation>
    <scope>NUCLEOTIDE SEQUENCE</scope>
</reference>
<dbReference type="PANTHER" id="PTHR21444">
    <property type="entry name" value="COILED-COIL DOMAIN-CONTAINING PROTEIN 180"/>
    <property type="match status" value="1"/>
</dbReference>
<keyword evidence="7" id="KW-0675">Receptor</keyword>
<evidence type="ECO:0000256" key="7">
    <source>
        <dbReference type="ARBA" id="ARBA00023170"/>
    </source>
</evidence>